<keyword evidence="3 6" id="KW-0349">Heme</keyword>
<feature type="binding site" description="axial binding residue" evidence="6">
    <location>
        <position position="453"/>
    </location>
    <ligand>
        <name>heme</name>
        <dbReference type="ChEBI" id="CHEBI:30413"/>
    </ligand>
    <ligandPart>
        <name>Fe</name>
        <dbReference type="ChEBI" id="CHEBI:18248"/>
    </ligandPart>
</feature>
<dbReference type="EMBL" id="LAFY01000473">
    <property type="protein sequence ID" value="KJX97557.1"/>
    <property type="molecule type" value="Genomic_DNA"/>
</dbReference>
<dbReference type="InterPro" id="IPR036396">
    <property type="entry name" value="Cyt_P450_sf"/>
</dbReference>
<dbReference type="InterPro" id="IPR017972">
    <property type="entry name" value="Cyt_P450_CS"/>
</dbReference>
<keyword evidence="10" id="KW-1185">Reference proteome</keyword>
<dbReference type="InterPro" id="IPR001128">
    <property type="entry name" value="Cyt_P450"/>
</dbReference>
<keyword evidence="8" id="KW-0812">Transmembrane</keyword>
<keyword evidence="8" id="KW-0472">Membrane</keyword>
<comment type="caution">
    <text evidence="9">The sequence shown here is derived from an EMBL/GenBank/DDBJ whole genome shotgun (WGS) entry which is preliminary data.</text>
</comment>
<protein>
    <submittedName>
        <fullName evidence="9">Cytochrome P450 monooxygenase like protein</fullName>
    </submittedName>
</protein>
<dbReference type="InterPro" id="IPR002401">
    <property type="entry name" value="Cyt_P450_E_grp-I"/>
</dbReference>
<comment type="similarity">
    <text evidence="2 7">Belongs to the cytochrome P450 family.</text>
</comment>
<organism evidence="9 10">
    <name type="scientific">Zymoseptoria brevis</name>
    <dbReference type="NCBI Taxonomy" id="1047168"/>
    <lineage>
        <taxon>Eukaryota</taxon>
        <taxon>Fungi</taxon>
        <taxon>Dikarya</taxon>
        <taxon>Ascomycota</taxon>
        <taxon>Pezizomycotina</taxon>
        <taxon>Dothideomycetes</taxon>
        <taxon>Dothideomycetidae</taxon>
        <taxon>Mycosphaerellales</taxon>
        <taxon>Mycosphaerellaceae</taxon>
        <taxon>Zymoseptoria</taxon>
    </lineage>
</organism>
<sequence length="510" mass="57823">MDSIRDRLAGKPWTIVGLLVALAAAYFVVTAIQHVVFSPLKHIPGPRINALSRIPYIRHMLAGTTAKMTVDLHKQYGEVVRISPDEVSFISGETAWGDIYGFRTGKLKGHLNTQKDPAWFPPPVNGAPSILLAKDEQHSKGRRLLSNAFSEKALTEQEPLVNRYVDQLVDGLRDTIRTEKKPVNMTQWYNWTTFDIIADLLFGEPFGCLQNKETHKYIAMLLEGLKAIHFTYIFRKFPLAKHFMGLLVDKKTIPSPDVRVNFQKWVSSQVQKRIDRETQRPDFMSHILANNGEKGYEMSRAELDSNAQLFINAGSETTATLLCGATYALCRNPDVLEKLKKEVRGRWTEYHDINVAEVSKAPYLAAVISEALRYFPPVPAGFNRRIPVGGEVVSGYYLPGGTSTTISQYAAYHSEMNFKDPDAFIPERWLDDPKYANDKRSACQPFSFGPRNCLGKNLAYAELRLIVAKMIWTFDMELDAASNDWLERCQVFTLWWKPALLVKLTEAVRD</sequence>
<dbReference type="CDD" id="cd11058">
    <property type="entry name" value="CYP60B-like"/>
    <property type="match status" value="1"/>
</dbReference>
<evidence type="ECO:0000256" key="3">
    <source>
        <dbReference type="ARBA" id="ARBA00022617"/>
    </source>
</evidence>
<evidence type="ECO:0000256" key="1">
    <source>
        <dbReference type="ARBA" id="ARBA00001971"/>
    </source>
</evidence>
<comment type="cofactor">
    <cofactor evidence="1 6">
        <name>heme</name>
        <dbReference type="ChEBI" id="CHEBI:30413"/>
    </cofactor>
</comment>
<dbReference type="GO" id="GO:0020037">
    <property type="term" value="F:heme binding"/>
    <property type="evidence" value="ECO:0007669"/>
    <property type="project" value="InterPro"/>
</dbReference>
<evidence type="ECO:0000256" key="7">
    <source>
        <dbReference type="RuleBase" id="RU000461"/>
    </source>
</evidence>
<dbReference type="SUPFAM" id="SSF48264">
    <property type="entry name" value="Cytochrome P450"/>
    <property type="match status" value="1"/>
</dbReference>
<evidence type="ECO:0000256" key="4">
    <source>
        <dbReference type="ARBA" id="ARBA00022723"/>
    </source>
</evidence>
<evidence type="ECO:0000256" key="6">
    <source>
        <dbReference type="PIRSR" id="PIRSR602401-1"/>
    </source>
</evidence>
<dbReference type="InterPro" id="IPR050121">
    <property type="entry name" value="Cytochrome_P450_monoxygenase"/>
</dbReference>
<evidence type="ECO:0000256" key="2">
    <source>
        <dbReference type="ARBA" id="ARBA00010617"/>
    </source>
</evidence>
<dbReference type="Gene3D" id="1.10.630.10">
    <property type="entry name" value="Cytochrome P450"/>
    <property type="match status" value="1"/>
</dbReference>
<dbReference type="Proteomes" id="UP000033647">
    <property type="component" value="Unassembled WGS sequence"/>
</dbReference>
<keyword evidence="7 9" id="KW-0503">Monooxygenase</keyword>
<dbReference type="PRINTS" id="PR00463">
    <property type="entry name" value="EP450I"/>
</dbReference>
<name>A0A0F4GKG6_9PEZI</name>
<evidence type="ECO:0000256" key="8">
    <source>
        <dbReference type="SAM" id="Phobius"/>
    </source>
</evidence>
<dbReference type="OrthoDB" id="1470350at2759"/>
<keyword evidence="7" id="KW-0560">Oxidoreductase</keyword>
<keyword evidence="4 6" id="KW-0479">Metal-binding</keyword>
<dbReference type="Pfam" id="PF00067">
    <property type="entry name" value="p450"/>
    <property type="match status" value="1"/>
</dbReference>
<feature type="transmembrane region" description="Helical" evidence="8">
    <location>
        <begin position="12"/>
        <end position="32"/>
    </location>
</feature>
<evidence type="ECO:0000313" key="9">
    <source>
        <dbReference type="EMBL" id="KJX97557.1"/>
    </source>
</evidence>
<dbReference type="PROSITE" id="PS00086">
    <property type="entry name" value="CYTOCHROME_P450"/>
    <property type="match status" value="1"/>
</dbReference>
<keyword evidence="5 6" id="KW-0408">Iron</keyword>
<dbReference type="PANTHER" id="PTHR24305:SF210">
    <property type="entry name" value="CYTOCHROME P450 MONOOXYGENASE ASQL-RELATED"/>
    <property type="match status" value="1"/>
</dbReference>
<gene>
    <name evidence="9" type="ORF">TI39_contig481g00016</name>
</gene>
<dbReference type="AlphaFoldDB" id="A0A0F4GKG6"/>
<proteinExistence type="inferred from homology"/>
<dbReference type="STRING" id="1047168.A0A0F4GKG6"/>
<dbReference type="PRINTS" id="PR00385">
    <property type="entry name" value="P450"/>
</dbReference>
<dbReference type="GO" id="GO:0016705">
    <property type="term" value="F:oxidoreductase activity, acting on paired donors, with incorporation or reduction of molecular oxygen"/>
    <property type="evidence" value="ECO:0007669"/>
    <property type="project" value="InterPro"/>
</dbReference>
<dbReference type="GO" id="GO:0005506">
    <property type="term" value="F:iron ion binding"/>
    <property type="evidence" value="ECO:0007669"/>
    <property type="project" value="InterPro"/>
</dbReference>
<keyword evidence="8" id="KW-1133">Transmembrane helix</keyword>
<dbReference type="GO" id="GO:0004497">
    <property type="term" value="F:monooxygenase activity"/>
    <property type="evidence" value="ECO:0007669"/>
    <property type="project" value="UniProtKB-KW"/>
</dbReference>
<evidence type="ECO:0000256" key="5">
    <source>
        <dbReference type="ARBA" id="ARBA00023004"/>
    </source>
</evidence>
<accession>A0A0F4GKG6</accession>
<evidence type="ECO:0000313" key="10">
    <source>
        <dbReference type="Proteomes" id="UP000033647"/>
    </source>
</evidence>
<dbReference type="PANTHER" id="PTHR24305">
    <property type="entry name" value="CYTOCHROME P450"/>
    <property type="match status" value="1"/>
</dbReference>
<reference evidence="9 10" key="1">
    <citation type="submission" date="2015-03" db="EMBL/GenBank/DDBJ databases">
        <title>RNA-seq based gene annotation and comparative genomics of four Zymoseptoria species reveal species-specific pathogenicity related genes and transposable element activity.</title>
        <authorList>
            <person name="Grandaubert J."/>
            <person name="Bhattacharyya A."/>
            <person name="Stukenbrock E.H."/>
        </authorList>
    </citation>
    <scope>NUCLEOTIDE SEQUENCE [LARGE SCALE GENOMIC DNA]</scope>
    <source>
        <strain evidence="9 10">Zb18110</strain>
    </source>
</reference>